<keyword evidence="3" id="KW-1185">Reference proteome</keyword>
<evidence type="ECO:0000313" key="3">
    <source>
        <dbReference type="Proteomes" id="UP000799440"/>
    </source>
</evidence>
<accession>A0A6A6V2Z9</accession>
<name>A0A6A6V2Z9_9PLEO</name>
<dbReference type="OrthoDB" id="3772259at2759"/>
<protein>
    <submittedName>
        <fullName evidence="2">Uncharacterized protein</fullName>
    </submittedName>
</protein>
<dbReference type="Proteomes" id="UP000799440">
    <property type="component" value="Unassembled WGS sequence"/>
</dbReference>
<dbReference type="EMBL" id="MU006595">
    <property type="protein sequence ID" value="KAF2743671.1"/>
    <property type="molecule type" value="Genomic_DNA"/>
</dbReference>
<sequence length="52" mass="5409">MKFTTMVATLLSMAALGMAAPTPVPEDVQARQNHGMCVKSDAGVITQIEGCS</sequence>
<organism evidence="2 3">
    <name type="scientific">Sporormia fimetaria CBS 119925</name>
    <dbReference type="NCBI Taxonomy" id="1340428"/>
    <lineage>
        <taxon>Eukaryota</taxon>
        <taxon>Fungi</taxon>
        <taxon>Dikarya</taxon>
        <taxon>Ascomycota</taxon>
        <taxon>Pezizomycotina</taxon>
        <taxon>Dothideomycetes</taxon>
        <taxon>Pleosporomycetidae</taxon>
        <taxon>Pleosporales</taxon>
        <taxon>Sporormiaceae</taxon>
        <taxon>Sporormia</taxon>
    </lineage>
</organism>
<feature type="signal peptide" evidence="1">
    <location>
        <begin position="1"/>
        <end position="19"/>
    </location>
</feature>
<keyword evidence="1" id="KW-0732">Signal</keyword>
<evidence type="ECO:0000313" key="2">
    <source>
        <dbReference type="EMBL" id="KAF2743671.1"/>
    </source>
</evidence>
<reference evidence="2" key="1">
    <citation type="journal article" date="2020" name="Stud. Mycol.">
        <title>101 Dothideomycetes genomes: a test case for predicting lifestyles and emergence of pathogens.</title>
        <authorList>
            <person name="Haridas S."/>
            <person name="Albert R."/>
            <person name="Binder M."/>
            <person name="Bloem J."/>
            <person name="Labutti K."/>
            <person name="Salamov A."/>
            <person name="Andreopoulos B."/>
            <person name="Baker S."/>
            <person name="Barry K."/>
            <person name="Bills G."/>
            <person name="Bluhm B."/>
            <person name="Cannon C."/>
            <person name="Castanera R."/>
            <person name="Culley D."/>
            <person name="Daum C."/>
            <person name="Ezra D."/>
            <person name="Gonzalez J."/>
            <person name="Henrissat B."/>
            <person name="Kuo A."/>
            <person name="Liang C."/>
            <person name="Lipzen A."/>
            <person name="Lutzoni F."/>
            <person name="Magnuson J."/>
            <person name="Mondo S."/>
            <person name="Nolan M."/>
            <person name="Ohm R."/>
            <person name="Pangilinan J."/>
            <person name="Park H.-J."/>
            <person name="Ramirez L."/>
            <person name="Alfaro M."/>
            <person name="Sun H."/>
            <person name="Tritt A."/>
            <person name="Yoshinaga Y."/>
            <person name="Zwiers L.-H."/>
            <person name="Turgeon B."/>
            <person name="Goodwin S."/>
            <person name="Spatafora J."/>
            <person name="Crous P."/>
            <person name="Grigoriev I."/>
        </authorList>
    </citation>
    <scope>NUCLEOTIDE SEQUENCE</scope>
    <source>
        <strain evidence="2">CBS 119925</strain>
    </source>
</reference>
<feature type="chain" id="PRO_5025593254" evidence="1">
    <location>
        <begin position="20"/>
        <end position="52"/>
    </location>
</feature>
<evidence type="ECO:0000256" key="1">
    <source>
        <dbReference type="SAM" id="SignalP"/>
    </source>
</evidence>
<proteinExistence type="predicted"/>
<gene>
    <name evidence="2" type="ORF">M011DRAFT_480614</name>
</gene>
<dbReference type="AlphaFoldDB" id="A0A6A6V2Z9"/>